<sequence>MARQKNALRGHFIAPYVKGEKTEVAKDKFLELAKWIKDISDDTDEKTEDEAYYDGDGTEETTVVGVKGAYTFEGTYDPDDEAQKHIADMKYKTGDGRKVWHLIVSADGKKQWLGVATVTEIIAGSGAASDFEAFSCKITYNTLPEESTTLILDKKENSFEM</sequence>
<dbReference type="NCBIfam" id="NF047353">
    <property type="entry name" value="tube_lmo2291"/>
    <property type="match status" value="1"/>
</dbReference>
<evidence type="ECO:0000313" key="2">
    <source>
        <dbReference type="Proteomes" id="UP000254559"/>
    </source>
</evidence>
<evidence type="ECO:0000313" key="1">
    <source>
        <dbReference type="EMBL" id="SUN64377.1"/>
    </source>
</evidence>
<dbReference type="EMBL" id="UHFO01000001">
    <property type="protein sequence ID" value="SUN64377.1"/>
    <property type="molecule type" value="Genomic_DNA"/>
</dbReference>
<organism evidence="1 2">
    <name type="scientific">Streptococcus dysgalactiae subsp. equisimilis</name>
    <name type="common">Streptococcus equisimilis</name>
    <dbReference type="NCBI Taxonomy" id="119602"/>
    <lineage>
        <taxon>Bacteria</taxon>
        <taxon>Bacillati</taxon>
        <taxon>Bacillota</taxon>
        <taxon>Bacilli</taxon>
        <taxon>Lactobacillales</taxon>
        <taxon>Streptococcaceae</taxon>
        <taxon>Streptococcus</taxon>
    </lineage>
</organism>
<gene>
    <name evidence="1" type="ORF">NCTC11564_01579</name>
</gene>
<dbReference type="Proteomes" id="UP000254559">
    <property type="component" value="Unassembled WGS sequence"/>
</dbReference>
<name>A0A9X8T3V2_STREQ</name>
<dbReference type="RefSeq" id="WP_115283407.1">
    <property type="nucleotide sequence ID" value="NZ_UHFO01000001.1"/>
</dbReference>
<proteinExistence type="predicted"/>
<protein>
    <submittedName>
        <fullName evidence="1">Major tail shaft protein</fullName>
    </submittedName>
</protein>
<dbReference type="AlphaFoldDB" id="A0A9X8T3V2"/>
<accession>A0A9X8T3V2</accession>
<reference evidence="1 2" key="1">
    <citation type="submission" date="2018-06" db="EMBL/GenBank/DDBJ databases">
        <authorList>
            <consortium name="Pathogen Informatics"/>
            <person name="Doyle S."/>
        </authorList>
    </citation>
    <scope>NUCLEOTIDE SEQUENCE [LARGE SCALE GENOMIC DNA]</scope>
    <source>
        <strain evidence="1 2">NCTC11564</strain>
    </source>
</reference>
<comment type="caution">
    <text evidence="1">The sequence shown here is derived from an EMBL/GenBank/DDBJ whole genome shotgun (WGS) entry which is preliminary data.</text>
</comment>